<accession>A0A0C2VET2</accession>
<dbReference type="AlphaFoldDB" id="A0A0C2VET2"/>
<sequence>MSLFSFGKNKVKQEATEEDRLKEEKKQLKVMVEEMVEGLTKPYSVQSIQRSIKDQIDKKRYANPSKDHYKYSLLKNVIYFLEVEKEIKRTLSSLLRGEKFDSVPALDQHILSFQSRIRHSMDELLTANHDKYYHKYLATEEGINGLEREFIDHSVLHSWYIDACFYLQSKPMKDLPESVPKRWIVSEIERTFMWKLSQYLYLHNYEGTKGELK</sequence>
<evidence type="ECO:0000313" key="2">
    <source>
        <dbReference type="EMBL" id="KIL43016.1"/>
    </source>
</evidence>
<name>A0A0C2VET2_9BACL</name>
<evidence type="ECO:0000256" key="1">
    <source>
        <dbReference type="SAM" id="MobiDB-lite"/>
    </source>
</evidence>
<organism evidence="2 3">
    <name type="scientific">Jeotgalibacillus campisalis</name>
    <dbReference type="NCBI Taxonomy" id="220754"/>
    <lineage>
        <taxon>Bacteria</taxon>
        <taxon>Bacillati</taxon>
        <taxon>Bacillota</taxon>
        <taxon>Bacilli</taxon>
        <taxon>Bacillales</taxon>
        <taxon>Caryophanaceae</taxon>
        <taxon>Jeotgalibacillus</taxon>
    </lineage>
</organism>
<keyword evidence="3" id="KW-1185">Reference proteome</keyword>
<feature type="region of interest" description="Disordered" evidence="1">
    <location>
        <begin position="1"/>
        <end position="20"/>
    </location>
</feature>
<reference evidence="2 3" key="1">
    <citation type="submission" date="2015-01" db="EMBL/GenBank/DDBJ databases">
        <title>Jeotgalibacillus campisalis genome sequencing.</title>
        <authorList>
            <person name="Goh K.M."/>
            <person name="Chan K.-G."/>
            <person name="Yaakop A.S."/>
            <person name="Ee R."/>
            <person name="Gan H.M."/>
            <person name="Chan C.S."/>
        </authorList>
    </citation>
    <scope>NUCLEOTIDE SEQUENCE [LARGE SCALE GENOMIC DNA]</scope>
    <source>
        <strain evidence="2 3">SF-57</strain>
    </source>
</reference>
<comment type="caution">
    <text evidence="2">The sequence shown here is derived from an EMBL/GenBank/DDBJ whole genome shotgun (WGS) entry which is preliminary data.</text>
</comment>
<dbReference type="OrthoDB" id="2450539at2"/>
<evidence type="ECO:0000313" key="3">
    <source>
        <dbReference type="Proteomes" id="UP000031972"/>
    </source>
</evidence>
<feature type="compositionally biased region" description="Basic and acidic residues" evidence="1">
    <location>
        <begin position="11"/>
        <end position="20"/>
    </location>
</feature>
<dbReference type="PATRIC" id="fig|220754.4.peg.3434"/>
<proteinExistence type="predicted"/>
<dbReference type="EMBL" id="JXRR01000022">
    <property type="protein sequence ID" value="KIL43016.1"/>
    <property type="molecule type" value="Genomic_DNA"/>
</dbReference>
<gene>
    <name evidence="2" type="ORF">KR50_34190</name>
</gene>
<dbReference type="RefSeq" id="WP_041061220.1">
    <property type="nucleotide sequence ID" value="NZ_JXRR01000022.1"/>
</dbReference>
<dbReference type="Proteomes" id="UP000031972">
    <property type="component" value="Unassembled WGS sequence"/>
</dbReference>
<protein>
    <submittedName>
        <fullName evidence="2">Uncharacterized protein</fullName>
    </submittedName>
</protein>